<dbReference type="PANTHER" id="PTHR33383:SF1">
    <property type="entry name" value="MEMBRANE PROTEIN INSERTION EFFICIENCY FACTOR-RELATED"/>
    <property type="match status" value="1"/>
</dbReference>
<comment type="function">
    <text evidence="1">Could be involved in insertion of integral membrane proteins into the membrane.</text>
</comment>
<feature type="region of interest" description="Disordered" evidence="2">
    <location>
        <begin position="63"/>
        <end position="85"/>
    </location>
</feature>
<dbReference type="NCBIfam" id="TIGR00278">
    <property type="entry name" value="membrane protein insertion efficiency factor YidD"/>
    <property type="match status" value="1"/>
</dbReference>
<name>A0ABW2PH52_9ACTN</name>
<evidence type="ECO:0000313" key="3">
    <source>
        <dbReference type="EMBL" id="MFC7387375.1"/>
    </source>
</evidence>
<sequence length="85" mass="9339">MSAGARVLIAPIRFYRAFISPLLGPRCRFEPSCSAYGLEAIAVHGALRGLWLTARRIGRCHPFHPGGYDPVPPRPVRSHDETQGS</sequence>
<dbReference type="EMBL" id="JBHTCG010000037">
    <property type="protein sequence ID" value="MFC7387375.1"/>
    <property type="molecule type" value="Genomic_DNA"/>
</dbReference>
<dbReference type="SMART" id="SM01234">
    <property type="entry name" value="Haemolytic"/>
    <property type="match status" value="1"/>
</dbReference>
<gene>
    <name evidence="3" type="primary">yidD</name>
    <name evidence="3" type="ORF">ACFQSB_34580</name>
</gene>
<dbReference type="RefSeq" id="WP_354852243.1">
    <property type="nucleotide sequence ID" value="NZ_JBHTCG010000037.1"/>
</dbReference>
<dbReference type="Pfam" id="PF01809">
    <property type="entry name" value="YidD"/>
    <property type="match status" value="1"/>
</dbReference>
<dbReference type="InterPro" id="IPR002696">
    <property type="entry name" value="Membr_insert_effic_factor_YidD"/>
</dbReference>
<comment type="similarity">
    <text evidence="1">Belongs to the UPF0161 family.</text>
</comment>
<dbReference type="HAMAP" id="MF_00386">
    <property type="entry name" value="UPF0161_YidD"/>
    <property type="match status" value="1"/>
</dbReference>
<comment type="subcellular location">
    <subcellularLocation>
        <location evidence="1">Cell membrane</location>
        <topology evidence="1">Peripheral membrane protein</topology>
        <orientation evidence="1">Cytoplasmic side</orientation>
    </subcellularLocation>
</comment>
<dbReference type="PANTHER" id="PTHR33383">
    <property type="entry name" value="MEMBRANE PROTEIN INSERTION EFFICIENCY FACTOR-RELATED"/>
    <property type="match status" value="1"/>
</dbReference>
<keyword evidence="1" id="KW-0472">Membrane</keyword>
<evidence type="ECO:0000256" key="1">
    <source>
        <dbReference type="HAMAP-Rule" id="MF_00386"/>
    </source>
</evidence>
<organism evidence="3 4">
    <name type="scientific">Sphaerisporangium rhizosphaerae</name>
    <dbReference type="NCBI Taxonomy" id="2269375"/>
    <lineage>
        <taxon>Bacteria</taxon>
        <taxon>Bacillati</taxon>
        <taxon>Actinomycetota</taxon>
        <taxon>Actinomycetes</taxon>
        <taxon>Streptosporangiales</taxon>
        <taxon>Streptosporangiaceae</taxon>
        <taxon>Sphaerisporangium</taxon>
    </lineage>
</organism>
<protein>
    <recommendedName>
        <fullName evidence="1">Putative membrane protein insertion efficiency factor</fullName>
    </recommendedName>
</protein>
<reference evidence="4" key="1">
    <citation type="journal article" date="2019" name="Int. J. Syst. Evol. Microbiol.">
        <title>The Global Catalogue of Microorganisms (GCM) 10K type strain sequencing project: providing services to taxonomists for standard genome sequencing and annotation.</title>
        <authorList>
            <consortium name="The Broad Institute Genomics Platform"/>
            <consortium name="The Broad Institute Genome Sequencing Center for Infectious Disease"/>
            <person name="Wu L."/>
            <person name="Ma J."/>
        </authorList>
    </citation>
    <scope>NUCLEOTIDE SEQUENCE [LARGE SCALE GENOMIC DNA]</scope>
    <source>
        <strain evidence="4">CECT 7649</strain>
    </source>
</reference>
<proteinExistence type="inferred from homology"/>
<accession>A0ABW2PH52</accession>
<dbReference type="Proteomes" id="UP001596496">
    <property type="component" value="Unassembled WGS sequence"/>
</dbReference>
<keyword evidence="4" id="KW-1185">Reference proteome</keyword>
<comment type="caution">
    <text evidence="3">The sequence shown here is derived from an EMBL/GenBank/DDBJ whole genome shotgun (WGS) entry which is preliminary data.</text>
</comment>
<keyword evidence="1" id="KW-1003">Cell membrane</keyword>
<evidence type="ECO:0000313" key="4">
    <source>
        <dbReference type="Proteomes" id="UP001596496"/>
    </source>
</evidence>
<evidence type="ECO:0000256" key="2">
    <source>
        <dbReference type="SAM" id="MobiDB-lite"/>
    </source>
</evidence>